<accession>A0A1Y5T3Y3</accession>
<sequence>MPLTKPFKTSPSNPAVSEIQTRPERIADMPYAPAIRVMAGTNMLWISGATASDLYHKHPHDFSEHDHSARIEDQVHNAMANIKEILDQEGLTWTDIVFSRKYMTDMRDFETIMMTLKEYFGDWTPASTAICVNALSTPGARIELEMVAAYPE</sequence>
<reference evidence="2 3" key="1">
    <citation type="submission" date="2017-03" db="EMBL/GenBank/DDBJ databases">
        <authorList>
            <person name="Afonso C.L."/>
            <person name="Miller P.J."/>
            <person name="Scott M.A."/>
            <person name="Spackman E."/>
            <person name="Goraichik I."/>
            <person name="Dimitrov K.M."/>
            <person name="Suarez D.L."/>
            <person name="Swayne D.E."/>
        </authorList>
    </citation>
    <scope>NUCLEOTIDE SEQUENCE [LARGE SCALE GENOMIC DNA]</scope>
    <source>
        <strain evidence="2 3">CECT 7023</strain>
    </source>
</reference>
<name>A0A1Y5T3Y3_9RHOB</name>
<dbReference type="Proteomes" id="UP000193900">
    <property type="component" value="Unassembled WGS sequence"/>
</dbReference>
<protein>
    <submittedName>
        <fullName evidence="2">2-aminomuconate deaminase</fullName>
        <ecNumber evidence="2">3.5.99.5</ecNumber>
    </submittedName>
</protein>
<evidence type="ECO:0000256" key="1">
    <source>
        <dbReference type="ARBA" id="ARBA00010552"/>
    </source>
</evidence>
<dbReference type="PANTHER" id="PTHR11803">
    <property type="entry name" value="2-IMINOBUTANOATE/2-IMINOPROPANOATE DEAMINASE RIDA"/>
    <property type="match status" value="1"/>
</dbReference>
<evidence type="ECO:0000313" key="3">
    <source>
        <dbReference type="Proteomes" id="UP000193900"/>
    </source>
</evidence>
<dbReference type="RefSeq" id="WP_085879126.1">
    <property type="nucleotide sequence ID" value="NZ_FWFZ01000010.1"/>
</dbReference>
<dbReference type="SUPFAM" id="SSF55298">
    <property type="entry name" value="YjgF-like"/>
    <property type="match status" value="1"/>
</dbReference>
<evidence type="ECO:0000313" key="2">
    <source>
        <dbReference type="EMBL" id="SLN51812.1"/>
    </source>
</evidence>
<gene>
    <name evidence="2" type="primary">amnD_2</name>
    <name evidence="2" type="ORF">ROA7023_02265</name>
</gene>
<dbReference type="Gene3D" id="3.30.1330.40">
    <property type="entry name" value="RutC-like"/>
    <property type="match status" value="1"/>
</dbReference>
<dbReference type="InterPro" id="IPR006175">
    <property type="entry name" value="YjgF/YER057c/UK114"/>
</dbReference>
<dbReference type="CDD" id="cd00448">
    <property type="entry name" value="YjgF_YER057c_UK114_family"/>
    <property type="match status" value="1"/>
</dbReference>
<dbReference type="OrthoDB" id="9803101at2"/>
<dbReference type="Pfam" id="PF01042">
    <property type="entry name" value="Ribonuc_L-PSP"/>
    <property type="match status" value="1"/>
</dbReference>
<dbReference type="GO" id="GO:0005829">
    <property type="term" value="C:cytosol"/>
    <property type="evidence" value="ECO:0007669"/>
    <property type="project" value="TreeGrafter"/>
</dbReference>
<dbReference type="EMBL" id="FWFZ01000010">
    <property type="protein sequence ID" value="SLN51812.1"/>
    <property type="molecule type" value="Genomic_DNA"/>
</dbReference>
<dbReference type="GO" id="GO:0050540">
    <property type="term" value="F:2-aminomuconate deaminase activity"/>
    <property type="evidence" value="ECO:0007669"/>
    <property type="project" value="UniProtKB-EC"/>
</dbReference>
<keyword evidence="3" id="KW-1185">Reference proteome</keyword>
<comment type="similarity">
    <text evidence="1">Belongs to the RutC family.</text>
</comment>
<keyword evidence="2" id="KW-0378">Hydrolase</keyword>
<organism evidence="2 3">
    <name type="scientific">Roseisalinus antarcticus</name>
    <dbReference type="NCBI Taxonomy" id="254357"/>
    <lineage>
        <taxon>Bacteria</taxon>
        <taxon>Pseudomonadati</taxon>
        <taxon>Pseudomonadota</taxon>
        <taxon>Alphaproteobacteria</taxon>
        <taxon>Rhodobacterales</taxon>
        <taxon>Roseobacteraceae</taxon>
        <taxon>Roseisalinus</taxon>
    </lineage>
</organism>
<proteinExistence type="inferred from homology"/>
<dbReference type="PANTHER" id="PTHR11803:SF58">
    <property type="entry name" value="PROTEIN HMF1-RELATED"/>
    <property type="match status" value="1"/>
</dbReference>
<dbReference type="AlphaFoldDB" id="A0A1Y5T3Y3"/>
<dbReference type="InterPro" id="IPR035959">
    <property type="entry name" value="RutC-like_sf"/>
</dbReference>
<dbReference type="EC" id="3.5.99.5" evidence="2"/>